<feature type="domain" description="Flagellar hook-length control protein-like C-terminal" evidence="1">
    <location>
        <begin position="136"/>
        <end position="204"/>
    </location>
</feature>
<protein>
    <recommendedName>
        <fullName evidence="1">Flagellar hook-length control protein-like C-terminal domain-containing protein</fullName>
    </recommendedName>
</protein>
<gene>
    <name evidence="2" type="ORF">CFH80_04615</name>
</gene>
<sequence length="236" mass="26906">MPQSVEEALKMLANRIKQQIEVIDPQTVRQAEFNAKSSTLDQTIHALIKPELFVGKTLAQKLQLDPSDVELLSDIKGVLTKLNEAFATSPQNKEAYEITNRLLTQIEYHQLFSYVSSSTHVYIPFSWEGMKNGSMMMKQSTQESFHCQIDLDLEYYGKINMMLVLSNDKYVDMNVAVQKSELKKKIGDQLPKLKRALNEVGLITGMIKMLEYKDVSAVKNDYFSGEQIEFGINLKI</sequence>
<accession>A0A2D3WCN1</accession>
<evidence type="ECO:0000313" key="3">
    <source>
        <dbReference type="Proteomes" id="UP000231638"/>
    </source>
</evidence>
<dbReference type="Pfam" id="PF02120">
    <property type="entry name" value="Flg_hook"/>
    <property type="match status" value="1"/>
</dbReference>
<dbReference type="EMBL" id="DLUG01000125">
    <property type="protein sequence ID" value="DAB36487.1"/>
    <property type="molecule type" value="Genomic_DNA"/>
</dbReference>
<dbReference type="Proteomes" id="UP000231638">
    <property type="component" value="Unassembled WGS sequence"/>
</dbReference>
<comment type="caution">
    <text evidence="2">The sequence shown here is derived from an EMBL/GenBank/DDBJ whole genome shotgun (WGS) entry which is preliminary data.</text>
</comment>
<evidence type="ECO:0000313" key="2">
    <source>
        <dbReference type="EMBL" id="DAB36487.1"/>
    </source>
</evidence>
<proteinExistence type="predicted"/>
<reference evidence="2 3" key="1">
    <citation type="journal article" date="2017" name="Front. Microbiol.">
        <title>Comparative Genomic Analysis of the Class Epsilonproteobacteria and Proposed Reclassification to Epsilonbacteraeota (phyl. nov.).</title>
        <authorList>
            <person name="Waite D.W."/>
            <person name="Vanwonterghem I."/>
            <person name="Rinke C."/>
            <person name="Parks D.H."/>
            <person name="Zhang Y."/>
            <person name="Takai K."/>
            <person name="Sievert S.M."/>
            <person name="Simon J."/>
            <person name="Campbell B.J."/>
            <person name="Hanson T.E."/>
            <person name="Woyke T."/>
            <person name="Klotz M.G."/>
            <person name="Hugenholtz P."/>
        </authorList>
    </citation>
    <scope>NUCLEOTIDE SEQUENCE [LARGE SCALE GENOMIC DNA]</scope>
    <source>
        <strain evidence="2">UBA11420</strain>
    </source>
</reference>
<evidence type="ECO:0000259" key="1">
    <source>
        <dbReference type="Pfam" id="PF02120"/>
    </source>
</evidence>
<organism evidence="2 3">
    <name type="scientific">Sulfurospirillum cavolei</name>
    <dbReference type="NCBI Taxonomy" id="366522"/>
    <lineage>
        <taxon>Bacteria</taxon>
        <taxon>Pseudomonadati</taxon>
        <taxon>Campylobacterota</taxon>
        <taxon>Epsilonproteobacteria</taxon>
        <taxon>Campylobacterales</taxon>
        <taxon>Sulfurospirillaceae</taxon>
        <taxon>Sulfurospirillum</taxon>
    </lineage>
</organism>
<dbReference type="AlphaFoldDB" id="A0A2D3WCN1"/>
<name>A0A2D3WCN1_9BACT</name>
<dbReference type="InterPro" id="IPR021136">
    <property type="entry name" value="Flagellar_hook_control-like_C"/>
</dbReference>